<evidence type="ECO:0000313" key="3">
    <source>
        <dbReference type="EMBL" id="SHL98681.1"/>
    </source>
</evidence>
<protein>
    <submittedName>
        <fullName evidence="3">Glycogen operon protein</fullName>
    </submittedName>
</protein>
<dbReference type="InterPro" id="IPR013783">
    <property type="entry name" value="Ig-like_fold"/>
</dbReference>
<accession>A0A1M7F3P3</accession>
<dbReference type="SUPFAM" id="SSF81296">
    <property type="entry name" value="E set domains"/>
    <property type="match status" value="1"/>
</dbReference>
<dbReference type="OrthoDB" id="9761875at2"/>
<keyword evidence="4" id="KW-1185">Reference proteome</keyword>
<dbReference type="Gene3D" id="3.20.20.80">
    <property type="entry name" value="Glycosidases"/>
    <property type="match status" value="2"/>
</dbReference>
<dbReference type="InterPro" id="IPR017853">
    <property type="entry name" value="GH"/>
</dbReference>
<dbReference type="STRING" id="1120996.SAMN02746066_00386"/>
<gene>
    <name evidence="3" type="ORF">SAMN02746066_00386</name>
</gene>
<dbReference type="EMBL" id="FRCP01000005">
    <property type="protein sequence ID" value="SHL98681.1"/>
    <property type="molecule type" value="Genomic_DNA"/>
</dbReference>
<reference evidence="3 4" key="1">
    <citation type="submission" date="2016-11" db="EMBL/GenBank/DDBJ databases">
        <authorList>
            <person name="Jaros S."/>
            <person name="Januszkiewicz K."/>
            <person name="Wedrychowicz H."/>
        </authorList>
    </citation>
    <scope>NUCLEOTIDE SEQUENCE [LARGE SCALE GENOMIC DNA]</scope>
    <source>
        <strain evidence="3 4">DSM 15930</strain>
    </source>
</reference>
<dbReference type="InterPro" id="IPR013780">
    <property type="entry name" value="Glyco_hydro_b"/>
</dbReference>
<sequence>MNQLRFRKGTPLPLGATKENESINFSIVAQNCEVCKLVLLHKKNNKKNQYVPIPADYRTGNVYSIIIENLPYEEYEYVYEIDGQVIVDPYAKVITGREKWGKHNHYFDPYSLRGGFAFQAFDWKEDMPLEIPYKDLIIYKMHVRGFTKHTSSKTGKFAGTFRGVVEKIPYLKELGINAVLLMPIVEFDEILIEENYMRSPGTQDKKEEKDYEFINIAKDEDTYRETMLREVYVRDSKQEDKIRIPYRINYWGYGKNTYYFAPKASYAYEPTNVVEELKTMIRELHDAGIEVLMEFNFTPDMTQQSILDCLHYWYFTYHIDGFSVNNNVVSTKILSSDPVLSRTKFLATSWETNHNFTDTNCKSYRNLAEYNDGFLIDARRYLKSDEEQVNAFAYRIRRNPADYAVINYITNNNGFTLMDLVCYDVKHNYANGEDNKDGTDYNYSWNCGTEGKTGKKKIKELRRQQIRNALVMLLLSQGTPMIMMGDEFGNSQEGNNNAYCQDNAISWINWNNRVQNEDIECFVKELISVRKRQGVFGRENEYRMMDYQSMGCPDMSYHGTKAWYPDFSYYSRMFGVMYCGQYGSKEENKLNSYFYVAYNMHWENHEFDLPQLPMGQRWEVYINTAPTNEKNMRLNNRAVFVAPRSIVVLKSVDRNCETLLHS</sequence>
<comment type="similarity">
    <text evidence="1">Belongs to the glycosyl hydrolase 13 family.</text>
</comment>
<dbReference type="Pfam" id="PF02922">
    <property type="entry name" value="CBM_48"/>
    <property type="match status" value="1"/>
</dbReference>
<evidence type="ECO:0000313" key="4">
    <source>
        <dbReference type="Proteomes" id="UP000184038"/>
    </source>
</evidence>
<proteinExistence type="inferred from homology"/>
<dbReference type="PANTHER" id="PTHR43002">
    <property type="entry name" value="GLYCOGEN DEBRANCHING ENZYME"/>
    <property type="match status" value="1"/>
</dbReference>
<dbReference type="Proteomes" id="UP000184038">
    <property type="component" value="Unassembled WGS sequence"/>
</dbReference>
<name>A0A1M7F3P3_9FIRM</name>
<dbReference type="AlphaFoldDB" id="A0A1M7F3P3"/>
<dbReference type="SUPFAM" id="SSF51011">
    <property type="entry name" value="Glycosyl hydrolase domain"/>
    <property type="match status" value="1"/>
</dbReference>
<dbReference type="InterPro" id="IPR014756">
    <property type="entry name" value="Ig_E-set"/>
</dbReference>
<evidence type="ECO:0000256" key="1">
    <source>
        <dbReference type="ARBA" id="ARBA00008061"/>
    </source>
</evidence>
<dbReference type="RefSeq" id="WP_073282186.1">
    <property type="nucleotide sequence ID" value="NZ_FRCP01000005.1"/>
</dbReference>
<dbReference type="GO" id="GO:0004553">
    <property type="term" value="F:hydrolase activity, hydrolyzing O-glycosyl compounds"/>
    <property type="evidence" value="ECO:0007669"/>
    <property type="project" value="InterPro"/>
</dbReference>
<dbReference type="SUPFAM" id="SSF51445">
    <property type="entry name" value="(Trans)glycosidases"/>
    <property type="match status" value="1"/>
</dbReference>
<dbReference type="GO" id="GO:0005975">
    <property type="term" value="P:carbohydrate metabolic process"/>
    <property type="evidence" value="ECO:0007669"/>
    <property type="project" value="InterPro"/>
</dbReference>
<dbReference type="Gene3D" id="2.60.40.10">
    <property type="entry name" value="Immunoglobulins"/>
    <property type="match status" value="1"/>
</dbReference>
<dbReference type="Gene3D" id="2.60.40.1180">
    <property type="entry name" value="Golgi alpha-mannosidase II"/>
    <property type="match status" value="1"/>
</dbReference>
<dbReference type="InterPro" id="IPR004193">
    <property type="entry name" value="Glyco_hydro_13_N"/>
</dbReference>
<evidence type="ECO:0000259" key="2">
    <source>
        <dbReference type="Pfam" id="PF02922"/>
    </source>
</evidence>
<feature type="domain" description="Glycoside hydrolase family 13 N-terminal" evidence="2">
    <location>
        <begin position="13"/>
        <end position="91"/>
    </location>
</feature>
<organism evidence="3 4">
    <name type="scientific">Anaerosporobacter mobilis DSM 15930</name>
    <dbReference type="NCBI Taxonomy" id="1120996"/>
    <lineage>
        <taxon>Bacteria</taxon>
        <taxon>Bacillati</taxon>
        <taxon>Bacillota</taxon>
        <taxon>Clostridia</taxon>
        <taxon>Lachnospirales</taxon>
        <taxon>Lachnospiraceae</taxon>
        <taxon>Anaerosporobacter</taxon>
    </lineage>
</organism>